<dbReference type="eggNOG" id="KOG0952">
    <property type="taxonomic scope" value="Eukaryota"/>
</dbReference>
<dbReference type="GO" id="GO:0043138">
    <property type="term" value="F:3'-5' DNA helicase activity"/>
    <property type="evidence" value="ECO:0007669"/>
    <property type="project" value="UniProtKB-EC"/>
</dbReference>
<dbReference type="OMA" id="VYGYQSH"/>
<dbReference type="SMART" id="SM00973">
    <property type="entry name" value="Sec63"/>
    <property type="match status" value="1"/>
</dbReference>
<evidence type="ECO:0000313" key="14">
    <source>
        <dbReference type="EMBL" id="EMF10455.1"/>
    </source>
</evidence>
<evidence type="ECO:0000313" key="15">
    <source>
        <dbReference type="Proteomes" id="UP000016931"/>
    </source>
</evidence>
<feature type="region of interest" description="Disordered" evidence="11">
    <location>
        <begin position="1210"/>
        <end position="1231"/>
    </location>
</feature>
<dbReference type="Gene3D" id="1.10.10.10">
    <property type="entry name" value="Winged helix-like DNA-binding domain superfamily/Winged helix DNA-binding domain"/>
    <property type="match status" value="1"/>
</dbReference>
<accession>N1QDZ5</accession>
<dbReference type="FunFam" id="1.10.3380.10:FF:000012">
    <property type="entry name" value="DEAD/DEAH box DNA helicase"/>
    <property type="match status" value="1"/>
</dbReference>
<evidence type="ECO:0000256" key="5">
    <source>
        <dbReference type="ARBA" id="ARBA00022840"/>
    </source>
</evidence>
<dbReference type="InterPro" id="IPR004179">
    <property type="entry name" value="Sec63-dom"/>
</dbReference>
<keyword evidence="15" id="KW-1185">Reference proteome</keyword>
<dbReference type="Proteomes" id="UP000016931">
    <property type="component" value="Unassembled WGS sequence"/>
</dbReference>
<dbReference type="InterPro" id="IPR052247">
    <property type="entry name" value="Meiotic_Crossover_Helicase"/>
</dbReference>
<evidence type="ECO:0000256" key="8">
    <source>
        <dbReference type="ARBA" id="ARBA00034617"/>
    </source>
</evidence>
<feature type="domain" description="Helicase ATP-binding" evidence="12">
    <location>
        <begin position="227"/>
        <end position="401"/>
    </location>
</feature>
<dbReference type="SUPFAM" id="SSF46785">
    <property type="entry name" value="Winged helix' DNA-binding domain"/>
    <property type="match status" value="1"/>
</dbReference>
<dbReference type="GO" id="GO:0051321">
    <property type="term" value="P:meiotic cell cycle"/>
    <property type="evidence" value="ECO:0007669"/>
    <property type="project" value="UniProtKB-KW"/>
</dbReference>
<name>N1QDZ5_SPHMS</name>
<protein>
    <recommendedName>
        <fullName evidence="9">DNA 3'-5' helicase</fullName>
        <ecNumber evidence="9">5.6.2.4</ecNumber>
    </recommendedName>
</protein>
<dbReference type="SUPFAM" id="SSF158702">
    <property type="entry name" value="Sec63 N-terminal domain-like"/>
    <property type="match status" value="1"/>
</dbReference>
<comment type="catalytic activity">
    <reaction evidence="8">
        <text>Couples ATP hydrolysis with the unwinding of duplex DNA by translocating in the 3'-5' direction.</text>
        <dbReference type="EC" id="5.6.2.4"/>
    </reaction>
</comment>
<feature type="compositionally biased region" description="Basic and acidic residues" evidence="11">
    <location>
        <begin position="1059"/>
        <end position="1072"/>
    </location>
</feature>
<dbReference type="PANTHER" id="PTHR47835:SF3">
    <property type="entry name" value="HELICASE FOR MEIOSIS 1"/>
    <property type="match status" value="1"/>
</dbReference>
<keyword evidence="6" id="KW-0413">Isomerase</keyword>
<dbReference type="HOGENOM" id="CLU_000335_0_4_1"/>
<dbReference type="Pfam" id="PF00270">
    <property type="entry name" value="DEAD"/>
    <property type="match status" value="1"/>
</dbReference>
<feature type="compositionally biased region" description="Polar residues" evidence="11">
    <location>
        <begin position="1389"/>
        <end position="1404"/>
    </location>
</feature>
<feature type="compositionally biased region" description="Basic and acidic residues" evidence="11">
    <location>
        <begin position="1138"/>
        <end position="1159"/>
    </location>
</feature>
<evidence type="ECO:0000256" key="3">
    <source>
        <dbReference type="ARBA" id="ARBA00022801"/>
    </source>
</evidence>
<comment type="catalytic activity">
    <reaction evidence="10">
        <text>ATP + H2O = ADP + phosphate + H(+)</text>
        <dbReference type="Rhea" id="RHEA:13065"/>
        <dbReference type="ChEBI" id="CHEBI:15377"/>
        <dbReference type="ChEBI" id="CHEBI:15378"/>
        <dbReference type="ChEBI" id="CHEBI:30616"/>
        <dbReference type="ChEBI" id="CHEBI:43474"/>
        <dbReference type="ChEBI" id="CHEBI:456216"/>
        <dbReference type="EC" id="5.6.2.4"/>
    </reaction>
</comment>
<dbReference type="EC" id="5.6.2.4" evidence="9"/>
<feature type="region of interest" description="Disordered" evidence="11">
    <location>
        <begin position="1056"/>
        <end position="1116"/>
    </location>
</feature>
<keyword evidence="5" id="KW-0067">ATP-binding</keyword>
<dbReference type="Gene3D" id="1.10.150.20">
    <property type="entry name" value="5' to 3' exonuclease, C-terminal subdomain"/>
    <property type="match status" value="1"/>
</dbReference>
<dbReference type="CDD" id="cd18795">
    <property type="entry name" value="SF2_C_Ski2"/>
    <property type="match status" value="1"/>
</dbReference>
<keyword evidence="2" id="KW-0547">Nucleotide-binding</keyword>
<proteinExistence type="inferred from homology"/>
<dbReference type="InterPro" id="IPR001650">
    <property type="entry name" value="Helicase_C-like"/>
</dbReference>
<keyword evidence="4" id="KW-0347">Helicase</keyword>
<dbReference type="EMBL" id="KB456267">
    <property type="protein sequence ID" value="EMF10455.1"/>
    <property type="molecule type" value="Genomic_DNA"/>
</dbReference>
<dbReference type="InterPro" id="IPR057842">
    <property type="entry name" value="WH_MER3"/>
</dbReference>
<dbReference type="Pfam" id="PF23445">
    <property type="entry name" value="WHD_SNRNP200"/>
    <property type="match status" value="1"/>
</dbReference>
<dbReference type="Pfam" id="PF02889">
    <property type="entry name" value="Sec63"/>
    <property type="match status" value="1"/>
</dbReference>
<feature type="compositionally biased region" description="Basic and acidic residues" evidence="11">
    <location>
        <begin position="19"/>
        <end position="28"/>
    </location>
</feature>
<dbReference type="Gene3D" id="3.40.50.300">
    <property type="entry name" value="P-loop containing nucleotide triphosphate hydrolases"/>
    <property type="match status" value="2"/>
</dbReference>
<feature type="region of interest" description="Disordered" evidence="11">
    <location>
        <begin position="19"/>
        <end position="184"/>
    </location>
</feature>
<dbReference type="GO" id="GO:0005524">
    <property type="term" value="F:ATP binding"/>
    <property type="evidence" value="ECO:0007669"/>
    <property type="project" value="UniProtKB-KW"/>
</dbReference>
<dbReference type="OrthoDB" id="5575at2759"/>
<dbReference type="PROSITE" id="PS51192">
    <property type="entry name" value="HELICASE_ATP_BIND_1"/>
    <property type="match status" value="1"/>
</dbReference>
<dbReference type="STRING" id="692275.N1QDZ5"/>
<evidence type="ECO:0000256" key="10">
    <source>
        <dbReference type="ARBA" id="ARBA00048988"/>
    </source>
</evidence>
<feature type="region of interest" description="Disordered" evidence="11">
    <location>
        <begin position="1136"/>
        <end position="1163"/>
    </location>
</feature>
<dbReference type="InterPro" id="IPR014001">
    <property type="entry name" value="Helicase_ATP-bd"/>
</dbReference>
<feature type="compositionally biased region" description="Polar residues" evidence="11">
    <location>
        <begin position="1419"/>
        <end position="1441"/>
    </location>
</feature>
<organism evidence="14 15">
    <name type="scientific">Sphaerulina musiva (strain SO2202)</name>
    <name type="common">Poplar stem canker fungus</name>
    <name type="synonym">Septoria musiva</name>
    <dbReference type="NCBI Taxonomy" id="692275"/>
    <lineage>
        <taxon>Eukaryota</taxon>
        <taxon>Fungi</taxon>
        <taxon>Dikarya</taxon>
        <taxon>Ascomycota</taxon>
        <taxon>Pezizomycotina</taxon>
        <taxon>Dothideomycetes</taxon>
        <taxon>Dothideomycetidae</taxon>
        <taxon>Mycosphaerellales</taxon>
        <taxon>Mycosphaerellaceae</taxon>
        <taxon>Sphaerulina</taxon>
    </lineage>
</organism>
<dbReference type="GO" id="GO:0016787">
    <property type="term" value="F:hydrolase activity"/>
    <property type="evidence" value="ECO:0007669"/>
    <property type="project" value="UniProtKB-KW"/>
</dbReference>
<comment type="similarity">
    <text evidence="1">Belongs to the helicase family. SKI2 subfamily.</text>
</comment>
<keyword evidence="3 14" id="KW-0378">Hydrolase</keyword>
<dbReference type="Pfam" id="PF00271">
    <property type="entry name" value="Helicase_C"/>
    <property type="match status" value="1"/>
</dbReference>
<sequence>MLGYAEEPMQLDAFDEQLLRQPDRDSRHWQAAQGNARLSLPPARPQYGAHTDFQDDSLDTPEAPTWPRPSLSQFAFSPTQYGVEGTTSVRSPPHPSSPAFNAGRRHIAPYHNSRLEIQPPLQPQIRTPAPSHSRITPSAPHESQYAVSVDQTSEGDYSRSWQPTRRNTQPQPQLQPGTGPDKVRRAVSTATPIVQGIQLVATRELPDRFRSIFTFPLFNAVQSKCFPVIFKTNDNFVLSSPTGSGKTAILELAVCRLIHGFSSGSFKIVYMAPTKSLCSERLRDWQTKFTTLDLQCAELTGDTDGAQLRNVQHASIIITTPEKWDSTTRKWKDHQKLIQMVKLFLIDEVHILKEDRGPTLEAVVSRMKSVGSDVRFVALSATVPNSQDIATWLGKDSMHPDIPSPREKFGEEFRPVRLQKHVCGYQSDSNDFGFEKLLDSKLTDVIIKWSQRKPIMVFCMTRKSCLGTAQLLANWWASKGSRDRYWSAPRSRVVVGDKELRETAASGVAFHHAGLSLEDRNAVEKGYLTGEISVICCTSTLAVGVNLPCHMVIIKGTVGYQNSNAGAKEYSDLETMQMLGRAGRPQFDDSAVAVIMTRLARVPFYEKMVAGTEVLESCLHQHLIDHLNAEIGLGTVTSASTAKKWLMSTFLYVRLKDNPEHYQLDGESHGRTLDERLENICKQGISRLVESDLVRGDTHLSCTELGDSMTRYYIQFNTMKVFLSLPPKAKISELLSCVSQAAEFKDIRFRAGEKQSYKQLNKNPSMKFPIPVNIDSTAHKVSLILQSVLGAIEPSTEDIRHRYEYANNKSMIFQHVHRLIRCIIDCQLYLEDSISVRNALTLARSFGAQVWDDSPLHMKQIEGIGLVYVRKLVAAGLKSIEDLANTEPGRIERTLSRQPPFGTVTQQKAMAFPQLRISMKSMGEPVVKKGESVTIKVKADIGFLNEKVPQMFLRKPVYVCLLADTSDGRKAHFARISAKKLGNGQEIYFSASLTAHGQTIRGYLMCDEIAGTQKFAALKPEVPAFMFPTPKLNGDSQPLPSLVNAPNTCKRRAAAGTEARIDNEVGDSKLDETSGGFANIEDFDDEGNERKPQVKTASKRKQSSVEKPESVLMPNGKWTCNHACKDKTACKHGACCREGLDKKPKPQKIKEPKKIEPSSDPRQTQLNLAKAKQAHLEPPPPRKQVGNKEAHNLDRLHNSIKTSTKSIPLLSGAGKQHSAPTQKKSNTQHDFDDDFGLDTLGSDDFPSDTSLFDTQATTQPKIGLHEVEDDMLDMPNHVYGDMDATQDHNGGLVNLSSTAGHQDTTMSNDWDFEDITDEYLGGEGGLSPLNLLADHSDENKNTSVLEENEDNFDSDLALVSGALQNTTSYTYEAPPKRTFADSAPDDASQFFSTPKQQKMQSRTPTGLERESELRANEQIPLQGNESLAEATGNTSTVQPTEVKQEQKEEDLKDWFERELGTELFTLTD</sequence>
<evidence type="ECO:0000256" key="4">
    <source>
        <dbReference type="ARBA" id="ARBA00022806"/>
    </source>
</evidence>
<evidence type="ECO:0000256" key="1">
    <source>
        <dbReference type="ARBA" id="ARBA00010140"/>
    </source>
</evidence>
<dbReference type="FunFam" id="1.10.10.10:FF:000012">
    <property type="entry name" value="U5 small nuclear ribonucleoprotein helicase"/>
    <property type="match status" value="1"/>
</dbReference>
<dbReference type="InterPro" id="IPR036388">
    <property type="entry name" value="WH-like_DNA-bd_sf"/>
</dbReference>
<evidence type="ECO:0000259" key="13">
    <source>
        <dbReference type="PROSITE" id="PS51194"/>
    </source>
</evidence>
<feature type="compositionally biased region" description="Polar residues" evidence="11">
    <location>
        <begin position="70"/>
        <end position="90"/>
    </location>
</feature>
<dbReference type="PROSITE" id="PS51194">
    <property type="entry name" value="HELICASE_CTER"/>
    <property type="match status" value="1"/>
</dbReference>
<keyword evidence="7" id="KW-0469">Meiosis</keyword>
<dbReference type="GeneID" id="27907639"/>
<gene>
    <name evidence="14" type="ORF">SEPMUDRAFT_89573</name>
</gene>
<dbReference type="RefSeq" id="XP_016758576.1">
    <property type="nucleotide sequence ID" value="XM_016910502.1"/>
</dbReference>
<dbReference type="InterPro" id="IPR027417">
    <property type="entry name" value="P-loop_NTPase"/>
</dbReference>
<evidence type="ECO:0000256" key="7">
    <source>
        <dbReference type="ARBA" id="ARBA00023254"/>
    </source>
</evidence>
<evidence type="ECO:0000256" key="9">
    <source>
        <dbReference type="ARBA" id="ARBA00034808"/>
    </source>
</evidence>
<dbReference type="PANTHER" id="PTHR47835">
    <property type="entry name" value="HFM1, ATP DEPENDENT DNA HELICASE HOMOLOG"/>
    <property type="match status" value="1"/>
</dbReference>
<feature type="compositionally biased region" description="Low complexity" evidence="11">
    <location>
        <begin position="162"/>
        <end position="180"/>
    </location>
</feature>
<evidence type="ECO:0000256" key="6">
    <source>
        <dbReference type="ARBA" id="ARBA00023235"/>
    </source>
</evidence>
<dbReference type="InterPro" id="IPR011545">
    <property type="entry name" value="DEAD/DEAH_box_helicase_dom"/>
</dbReference>
<dbReference type="SMART" id="SM00490">
    <property type="entry name" value="HELICc"/>
    <property type="match status" value="1"/>
</dbReference>
<reference evidence="14 15" key="1">
    <citation type="journal article" date="2012" name="PLoS Pathog.">
        <title>Diverse lifestyles and strategies of plant pathogenesis encoded in the genomes of eighteen Dothideomycetes fungi.</title>
        <authorList>
            <person name="Ohm R.A."/>
            <person name="Feau N."/>
            <person name="Henrissat B."/>
            <person name="Schoch C.L."/>
            <person name="Horwitz B.A."/>
            <person name="Barry K.W."/>
            <person name="Condon B.J."/>
            <person name="Copeland A.C."/>
            <person name="Dhillon B."/>
            <person name="Glaser F."/>
            <person name="Hesse C.N."/>
            <person name="Kosti I."/>
            <person name="LaButti K."/>
            <person name="Lindquist E.A."/>
            <person name="Lucas S."/>
            <person name="Salamov A.A."/>
            <person name="Bradshaw R.E."/>
            <person name="Ciuffetti L."/>
            <person name="Hamelin R.C."/>
            <person name="Kema G.H.J."/>
            <person name="Lawrence C."/>
            <person name="Scott J.A."/>
            <person name="Spatafora J.W."/>
            <person name="Turgeon B.G."/>
            <person name="de Wit P.J.G.M."/>
            <person name="Zhong S."/>
            <person name="Goodwin S.B."/>
            <person name="Grigoriev I.V."/>
        </authorList>
    </citation>
    <scope>NUCLEOTIDE SEQUENCE [LARGE SCALE GENOMIC DNA]</scope>
    <source>
        <strain evidence="14 15">SO2202</strain>
    </source>
</reference>
<feature type="compositionally biased region" description="Polar residues" evidence="11">
    <location>
        <begin position="145"/>
        <end position="161"/>
    </location>
</feature>
<evidence type="ECO:0000256" key="11">
    <source>
        <dbReference type="SAM" id="MobiDB-lite"/>
    </source>
</evidence>
<feature type="region of interest" description="Disordered" evidence="11">
    <location>
        <begin position="1368"/>
        <end position="1450"/>
    </location>
</feature>
<dbReference type="InterPro" id="IPR036390">
    <property type="entry name" value="WH_DNA-bd_sf"/>
</dbReference>
<dbReference type="Gene3D" id="1.10.3380.10">
    <property type="entry name" value="Sec63 N-terminal domain-like domain"/>
    <property type="match status" value="1"/>
</dbReference>
<dbReference type="SMART" id="SM00487">
    <property type="entry name" value="DEXDc"/>
    <property type="match status" value="1"/>
</dbReference>
<feature type="domain" description="Helicase C-terminal" evidence="13">
    <location>
        <begin position="441"/>
        <end position="631"/>
    </location>
</feature>
<dbReference type="SUPFAM" id="SSF52540">
    <property type="entry name" value="P-loop containing nucleoside triphosphate hydrolases"/>
    <property type="match status" value="1"/>
</dbReference>
<dbReference type="GO" id="GO:0003676">
    <property type="term" value="F:nucleic acid binding"/>
    <property type="evidence" value="ECO:0007669"/>
    <property type="project" value="InterPro"/>
</dbReference>
<evidence type="ECO:0000259" key="12">
    <source>
        <dbReference type="PROSITE" id="PS51192"/>
    </source>
</evidence>
<evidence type="ECO:0000256" key="2">
    <source>
        <dbReference type="ARBA" id="ARBA00022741"/>
    </source>
</evidence>